<feature type="domain" description="POPLD" evidence="6">
    <location>
        <begin position="570"/>
        <end position="660"/>
    </location>
</feature>
<comment type="caution">
    <text evidence="8">The sequence shown here is derived from an EMBL/GenBank/DDBJ whole genome shotgun (WGS) entry which is preliminary data.</text>
</comment>
<keyword evidence="3" id="KW-0539">Nucleus</keyword>
<dbReference type="EMBL" id="NJET01000008">
    <property type="protein sequence ID" value="PHH66367.1"/>
    <property type="molecule type" value="Genomic_DNA"/>
</dbReference>
<dbReference type="Proteomes" id="UP000226192">
    <property type="component" value="Unassembled WGS sequence"/>
</dbReference>
<dbReference type="InterPro" id="IPR012590">
    <property type="entry name" value="POPLD_dom"/>
</dbReference>
<feature type="compositionally biased region" description="Basic residues" evidence="4">
    <location>
        <begin position="88"/>
        <end position="110"/>
    </location>
</feature>
<feature type="compositionally biased region" description="Basic residues" evidence="4">
    <location>
        <begin position="125"/>
        <end position="135"/>
    </location>
</feature>
<keyword evidence="9" id="KW-1185">Reference proteome</keyword>
<evidence type="ECO:0000256" key="2">
    <source>
        <dbReference type="ARBA" id="ARBA00022694"/>
    </source>
</evidence>
<organism evidence="8 9">
    <name type="scientific">Ophiocordyceps australis</name>
    <dbReference type="NCBI Taxonomy" id="1399860"/>
    <lineage>
        <taxon>Eukaryota</taxon>
        <taxon>Fungi</taxon>
        <taxon>Dikarya</taxon>
        <taxon>Ascomycota</taxon>
        <taxon>Pezizomycotina</taxon>
        <taxon>Sordariomycetes</taxon>
        <taxon>Hypocreomycetidae</taxon>
        <taxon>Hypocreales</taxon>
        <taxon>Ophiocordycipitaceae</taxon>
        <taxon>Ophiocordyceps</taxon>
    </lineage>
</organism>
<feature type="domain" description="POP1 C-terminal" evidence="7">
    <location>
        <begin position="812"/>
        <end position="871"/>
    </location>
</feature>
<dbReference type="PANTHER" id="PTHR22731">
    <property type="entry name" value="RIBONUCLEASES P/MRP PROTEIN SUBUNIT POP1"/>
    <property type="match status" value="1"/>
</dbReference>
<dbReference type="Pfam" id="PF08170">
    <property type="entry name" value="POPLD"/>
    <property type="match status" value="1"/>
</dbReference>
<dbReference type="InterPro" id="IPR055079">
    <property type="entry name" value="POP1_C"/>
</dbReference>
<evidence type="ECO:0000256" key="3">
    <source>
        <dbReference type="ARBA" id="ARBA00023242"/>
    </source>
</evidence>
<comment type="subcellular location">
    <subcellularLocation>
        <location evidence="1">Nucleus</location>
    </subcellularLocation>
</comment>
<proteinExistence type="predicted"/>
<gene>
    <name evidence="8" type="ORF">CDD81_7422</name>
</gene>
<reference evidence="8 9" key="1">
    <citation type="submission" date="2017-06" db="EMBL/GenBank/DDBJ databases">
        <title>Ant-infecting Ophiocordyceps genomes reveal a high diversity of potential behavioral manipulation genes and a possible major role for enterotoxins.</title>
        <authorList>
            <person name="De Bekker C."/>
            <person name="Evans H.C."/>
            <person name="Brachmann A."/>
            <person name="Hughes D.P."/>
        </authorList>
    </citation>
    <scope>NUCLEOTIDE SEQUENCE [LARGE SCALE GENOMIC DNA]</scope>
    <source>
        <strain evidence="8 9">Map64</strain>
    </source>
</reference>
<feature type="compositionally biased region" description="Basic and acidic residues" evidence="4">
    <location>
        <begin position="212"/>
        <end position="225"/>
    </location>
</feature>
<dbReference type="GO" id="GO:0001682">
    <property type="term" value="P:tRNA 5'-leader removal"/>
    <property type="evidence" value="ECO:0007669"/>
    <property type="project" value="InterPro"/>
</dbReference>
<dbReference type="GO" id="GO:0005655">
    <property type="term" value="C:nucleolar ribonuclease P complex"/>
    <property type="evidence" value="ECO:0007669"/>
    <property type="project" value="InterPro"/>
</dbReference>
<evidence type="ECO:0000259" key="6">
    <source>
        <dbReference type="Pfam" id="PF08170"/>
    </source>
</evidence>
<feature type="compositionally biased region" description="Gly residues" evidence="4">
    <location>
        <begin position="180"/>
        <end position="211"/>
    </location>
</feature>
<feature type="region of interest" description="Disordered" evidence="4">
    <location>
        <begin position="84"/>
        <end position="138"/>
    </location>
</feature>
<evidence type="ECO:0000256" key="1">
    <source>
        <dbReference type="ARBA" id="ARBA00004123"/>
    </source>
</evidence>
<feature type="compositionally biased region" description="Polar residues" evidence="4">
    <location>
        <begin position="1"/>
        <end position="10"/>
    </location>
</feature>
<dbReference type="GO" id="GO:0000172">
    <property type="term" value="C:ribonuclease MRP complex"/>
    <property type="evidence" value="ECO:0007669"/>
    <property type="project" value="InterPro"/>
</dbReference>
<sequence length="873" mass="95143">MSPTNTTARSGTKRHGEASSADSGRQKRAKIHAARSIAAQTGEAGLSNGQLQLDAFVAAHEFEMASLQQSMATSKAVSASRAFQKVPRALRRRTASHNAKRVPRRLRSRARREMAQDKTPVVEARRRKPRTTRARIRAETARRLGLLAARVRKRQRRRLGQSGSGLLAAAAAQGGANDAQGGGGTNDAQGGGGAGDAQGGEGGGEGGGGEGRGGEGRGGRGENGHAGRPKIRPNMLNAPPKACSKFGRRQRNKTWLPTHTWHAKRARMTDPKNPLWRFALALTPTDKVHRATHRTLGEKGTMVWDMSYMSTIGLYGNCTGLQRVLERIGLNDDACWKQRGSKWRLGTRAWTGMLSRDQEGYRRPLCPATVLWNPASAEACKQRQVWLRVPPSAFLESFDELVRLCKMQKPRVYVEDLRFDIGSLELTGPASTETLLAVLTPYSTQSLAKSPHGALFETLHGLTNPAALPTNAVLHFCIHEPRRPWHAWQQPGAHRLAERLASWPAEEGLQAAALFDPEARHAASSLFPDKAMQARRACLQPTHAHAHAHGAIPISLIASSPAGSTLSQGSWTLLAPWRCILPLWHAVVRLPLASGLTPRFGGLDETMQLAFERGLPWFPADYPATHAGAEWELARRRERTRLWEQRPKSKRIHWSSLDLGAGRRGELGHGLSCHFEVLFGLDDDASSLRHLTHVPKPAFDALVADCRLVPPPSPNALLTVRLRLLARGTVSPCARIYRLPSAPSRAEPSSSTDATHSLLPSDLRAQWLARLPCSLALSSPPASHAPPTRHMQPRPWPAAPPLKTPPLVPDAHDLVGFVTTGSFCLATGRSTAIGSIALHKVLAHVRSHYNEGTLCIVRNAGQSHGWLAQWQAL</sequence>
<dbReference type="OrthoDB" id="442863at2759"/>
<dbReference type="PANTHER" id="PTHR22731:SF3">
    <property type="entry name" value="RIBONUCLEASES P_MRP PROTEIN SUBUNIT POP1"/>
    <property type="match status" value="1"/>
</dbReference>
<dbReference type="Pfam" id="PF22770">
    <property type="entry name" value="POP1_C"/>
    <property type="match status" value="1"/>
</dbReference>
<evidence type="ECO:0000313" key="8">
    <source>
        <dbReference type="EMBL" id="PHH66367.1"/>
    </source>
</evidence>
<dbReference type="STRING" id="1399860.A0A2C5YCC3"/>
<dbReference type="InterPro" id="IPR009723">
    <property type="entry name" value="Pop1_N"/>
</dbReference>
<dbReference type="InterPro" id="IPR039182">
    <property type="entry name" value="Pop1"/>
</dbReference>
<accession>A0A2C5YCC3</accession>
<evidence type="ECO:0000256" key="4">
    <source>
        <dbReference type="SAM" id="MobiDB-lite"/>
    </source>
</evidence>
<evidence type="ECO:0008006" key="10">
    <source>
        <dbReference type="Google" id="ProtNLM"/>
    </source>
</evidence>
<keyword evidence="2" id="KW-0819">tRNA processing</keyword>
<dbReference type="AlphaFoldDB" id="A0A2C5YCC3"/>
<evidence type="ECO:0000313" key="9">
    <source>
        <dbReference type="Proteomes" id="UP000226192"/>
    </source>
</evidence>
<dbReference type="Pfam" id="PF06978">
    <property type="entry name" value="POP1_N"/>
    <property type="match status" value="1"/>
</dbReference>
<evidence type="ECO:0000259" key="7">
    <source>
        <dbReference type="Pfam" id="PF22770"/>
    </source>
</evidence>
<feature type="domain" description="Pop1 N-terminal" evidence="5">
    <location>
        <begin position="56"/>
        <end position="316"/>
    </location>
</feature>
<evidence type="ECO:0000259" key="5">
    <source>
        <dbReference type="Pfam" id="PF06978"/>
    </source>
</evidence>
<feature type="region of interest" description="Disordered" evidence="4">
    <location>
        <begin position="1"/>
        <end position="35"/>
    </location>
</feature>
<feature type="region of interest" description="Disordered" evidence="4">
    <location>
        <begin position="175"/>
        <end position="238"/>
    </location>
</feature>
<protein>
    <recommendedName>
        <fullName evidence="10">Pop1 N-terminal domain-containing protein</fullName>
    </recommendedName>
</protein>
<name>A0A2C5YCC3_9HYPO</name>